<dbReference type="RefSeq" id="WP_213494231.1">
    <property type="nucleotide sequence ID" value="NZ_CP074694.1"/>
</dbReference>
<evidence type="ECO:0000313" key="2">
    <source>
        <dbReference type="Proteomes" id="UP000676194"/>
    </source>
</evidence>
<gene>
    <name evidence="1" type="ORF">KIH39_16045</name>
</gene>
<accession>A0A8E6B1M0</accession>
<protein>
    <submittedName>
        <fullName evidence="1">Uncharacterized protein</fullName>
    </submittedName>
</protein>
<evidence type="ECO:0000313" key="1">
    <source>
        <dbReference type="EMBL" id="QVL30360.1"/>
    </source>
</evidence>
<keyword evidence="2" id="KW-1185">Reference proteome</keyword>
<dbReference type="AlphaFoldDB" id="A0A8E6B1M0"/>
<name>A0A8E6B1M0_9BACT</name>
<reference evidence="1" key="1">
    <citation type="submission" date="2021-05" db="EMBL/GenBank/DDBJ databases">
        <title>Complete genome sequence of the cellulolytic planctomycete Telmatocola sphagniphila SP2T and characterization of the first cellulase from planctomycetes.</title>
        <authorList>
            <person name="Rakitin A.L."/>
            <person name="Beletsky A.V."/>
            <person name="Naumoff D.G."/>
            <person name="Kulichevskaya I.S."/>
            <person name="Mardanov A.V."/>
            <person name="Ravin N.V."/>
            <person name="Dedysh S.N."/>
        </authorList>
    </citation>
    <scope>NUCLEOTIDE SEQUENCE</scope>
    <source>
        <strain evidence="1">SP2T</strain>
    </source>
</reference>
<dbReference type="Proteomes" id="UP000676194">
    <property type="component" value="Chromosome"/>
</dbReference>
<dbReference type="KEGG" id="tsph:KIH39_16045"/>
<organism evidence="1 2">
    <name type="scientific">Telmatocola sphagniphila</name>
    <dbReference type="NCBI Taxonomy" id="1123043"/>
    <lineage>
        <taxon>Bacteria</taxon>
        <taxon>Pseudomonadati</taxon>
        <taxon>Planctomycetota</taxon>
        <taxon>Planctomycetia</taxon>
        <taxon>Gemmatales</taxon>
        <taxon>Gemmataceae</taxon>
    </lineage>
</organism>
<proteinExistence type="predicted"/>
<dbReference type="EMBL" id="CP074694">
    <property type="protein sequence ID" value="QVL30360.1"/>
    <property type="molecule type" value="Genomic_DNA"/>
</dbReference>
<sequence>MLANIFALRYGLHFCIFLLLNENGPDTFLSGTVEEMTTDYRSWKISNQLPNFKFPDRSDPDKLPFTLPRLAILRVTEVHTGNKLYLGKRVVVPFFEMPKYQLGFGGISVHHICFTPPLKKGDELLLWANVKRNYLVPALK</sequence>